<dbReference type="SUPFAM" id="SSF141868">
    <property type="entry name" value="EAL domain-like"/>
    <property type="match status" value="1"/>
</dbReference>
<dbReference type="SMART" id="SM00052">
    <property type="entry name" value="EAL"/>
    <property type="match status" value="1"/>
</dbReference>
<feature type="domain" description="GGDEF" evidence="8">
    <location>
        <begin position="664"/>
        <end position="797"/>
    </location>
</feature>
<evidence type="ECO:0000256" key="4">
    <source>
        <dbReference type="ARBA" id="ARBA00022989"/>
    </source>
</evidence>
<dbReference type="Proteomes" id="UP001626593">
    <property type="component" value="Chromosome"/>
</dbReference>
<feature type="domain" description="EAL" evidence="7">
    <location>
        <begin position="806"/>
        <end position="1063"/>
    </location>
</feature>
<dbReference type="InterPro" id="IPR001633">
    <property type="entry name" value="EAL_dom"/>
</dbReference>
<dbReference type="Gene3D" id="1.20.1730.10">
    <property type="entry name" value="Sodium/glucose cotransporter"/>
    <property type="match status" value="1"/>
</dbReference>
<dbReference type="CDD" id="cd10322">
    <property type="entry name" value="SLC5sbd"/>
    <property type="match status" value="1"/>
</dbReference>
<keyword evidence="10" id="KW-1185">Reference proteome</keyword>
<evidence type="ECO:0000259" key="8">
    <source>
        <dbReference type="PROSITE" id="PS50887"/>
    </source>
</evidence>
<dbReference type="PROSITE" id="PS50283">
    <property type="entry name" value="NA_SOLUT_SYMP_3"/>
    <property type="match status" value="1"/>
</dbReference>
<evidence type="ECO:0000256" key="6">
    <source>
        <dbReference type="SAM" id="Phobius"/>
    </source>
</evidence>
<dbReference type="PROSITE" id="PS50887">
    <property type="entry name" value="GGDEF"/>
    <property type="match status" value="1"/>
</dbReference>
<evidence type="ECO:0000256" key="5">
    <source>
        <dbReference type="ARBA" id="ARBA00023136"/>
    </source>
</evidence>
<dbReference type="InterPro" id="IPR035919">
    <property type="entry name" value="EAL_sf"/>
</dbReference>
<evidence type="ECO:0000256" key="1">
    <source>
        <dbReference type="ARBA" id="ARBA00004141"/>
    </source>
</evidence>
<dbReference type="Pfam" id="PF00563">
    <property type="entry name" value="EAL"/>
    <property type="match status" value="1"/>
</dbReference>
<dbReference type="EMBL" id="CP141259">
    <property type="protein sequence ID" value="WRL44159.1"/>
    <property type="molecule type" value="Genomic_DNA"/>
</dbReference>
<feature type="transmembrane region" description="Helical" evidence="6">
    <location>
        <begin position="252"/>
        <end position="271"/>
    </location>
</feature>
<keyword evidence="3 6" id="KW-0812">Transmembrane</keyword>
<keyword evidence="5 6" id="KW-0472">Membrane</keyword>
<dbReference type="InterPro" id="IPR043128">
    <property type="entry name" value="Rev_trsase/Diguanyl_cyclase"/>
</dbReference>
<dbReference type="CDD" id="cd01948">
    <property type="entry name" value="EAL"/>
    <property type="match status" value="1"/>
</dbReference>
<organism evidence="9 10">
    <name type="scientific">Aromatoleum evansii</name>
    <name type="common">Azoarcus evansii</name>
    <dbReference type="NCBI Taxonomy" id="59406"/>
    <lineage>
        <taxon>Bacteria</taxon>
        <taxon>Pseudomonadati</taxon>
        <taxon>Pseudomonadota</taxon>
        <taxon>Betaproteobacteria</taxon>
        <taxon>Rhodocyclales</taxon>
        <taxon>Rhodocyclaceae</taxon>
        <taxon>Aromatoleum</taxon>
    </lineage>
</organism>
<feature type="transmembrane region" description="Helical" evidence="6">
    <location>
        <begin position="420"/>
        <end position="442"/>
    </location>
</feature>
<dbReference type="InterPro" id="IPR001734">
    <property type="entry name" value="Na/solute_symporter"/>
</dbReference>
<feature type="transmembrane region" description="Helical" evidence="6">
    <location>
        <begin position="114"/>
        <end position="133"/>
    </location>
</feature>
<dbReference type="InterPro" id="IPR050706">
    <property type="entry name" value="Cyclic-di-GMP_PDE-like"/>
</dbReference>
<dbReference type="Pfam" id="PF00990">
    <property type="entry name" value="GGDEF"/>
    <property type="match status" value="1"/>
</dbReference>
<reference evidence="9 10" key="1">
    <citation type="submission" date="2023-12" db="EMBL/GenBank/DDBJ databases">
        <title>A. evansii MAY27, complete genome.</title>
        <authorList>
            <person name="Wang Y."/>
        </authorList>
    </citation>
    <scope>NUCLEOTIDE SEQUENCE [LARGE SCALE GENOMIC DNA]</scope>
    <source>
        <strain evidence="9 10">MAY27</strain>
    </source>
</reference>
<proteinExistence type="inferred from homology"/>
<dbReference type="SMART" id="SM00267">
    <property type="entry name" value="GGDEF"/>
    <property type="match status" value="1"/>
</dbReference>
<name>A0ABZ1AE73_AROEV</name>
<feature type="transmembrane region" description="Helical" evidence="6">
    <location>
        <begin position="165"/>
        <end position="182"/>
    </location>
</feature>
<keyword evidence="4 6" id="KW-1133">Transmembrane helix</keyword>
<dbReference type="SUPFAM" id="SSF55073">
    <property type="entry name" value="Nucleotide cyclase"/>
    <property type="match status" value="1"/>
</dbReference>
<dbReference type="PANTHER" id="PTHR33121">
    <property type="entry name" value="CYCLIC DI-GMP PHOSPHODIESTERASE PDEF"/>
    <property type="match status" value="1"/>
</dbReference>
<dbReference type="InterPro" id="IPR000160">
    <property type="entry name" value="GGDEF_dom"/>
</dbReference>
<dbReference type="Pfam" id="PF00474">
    <property type="entry name" value="SSF"/>
    <property type="match status" value="1"/>
</dbReference>
<feature type="transmembrane region" description="Helical" evidence="6">
    <location>
        <begin position="61"/>
        <end position="85"/>
    </location>
</feature>
<dbReference type="Gene3D" id="3.20.20.450">
    <property type="entry name" value="EAL domain"/>
    <property type="match status" value="1"/>
</dbReference>
<dbReference type="InterPro" id="IPR038377">
    <property type="entry name" value="Na/Glc_symporter_sf"/>
</dbReference>
<evidence type="ECO:0000313" key="9">
    <source>
        <dbReference type="EMBL" id="WRL44159.1"/>
    </source>
</evidence>
<evidence type="ECO:0000259" key="7">
    <source>
        <dbReference type="PROSITE" id="PS50883"/>
    </source>
</evidence>
<dbReference type="CDD" id="cd01949">
    <property type="entry name" value="GGDEF"/>
    <property type="match status" value="1"/>
</dbReference>
<evidence type="ECO:0000256" key="3">
    <source>
        <dbReference type="ARBA" id="ARBA00022692"/>
    </source>
</evidence>
<sequence length="1065" mass="114990">MSTWIIAAAVAGYLGLLFVIAYLGERAADAGRSLIANPYVYALSLCVWQTAWGFYGDVGLAATAGIGFVPPNVGSCVIAALWWMVLRKIIRIAKDNRLTSLADFISSRYGKSPLLAGLVTVIALVGVTPYVSLQLKAISMSFDVLRDEADVLAVSSQTESMWHDTEFYVTVLLAAFTVVFGTRKLDLAERHEGMVAAIAFDSVVKLLAFIAVGTFVTWGMYDGPGDIFRRAAEVPQMAALFTVGSVEGGAHYSWGSLFSIGFVAMLAVMFLPRQFQVAVIENVDETHVNRAIWLFPLYFFLFDLFVLPIAFAGLLQFGVDSAVSPDTFVLRLPISGGQQALTLLVFLGGFAAGTGMVIVETIALSTMVCNDLVMPVLLRIKALRLTERTDLSGLVLAIRRATIVVGMLLAYVYYRVAAEASALASIGLISLAAVAQFGPALLGGLYWKGGTKAGAMAGLAGGFLVWGYTLVVPAFARGGFLPASLLEQGPFGVALLHPLALFGLNGLNEMSHAVFWSMFANIGAYVAVSVLSDQSSVERTQAALFVDASTHDRDTKRVWGARGSLLDLYALMQRFLGPENARQSLTSYAMRRGLDWPREVDADLARYCEAQLSGIIGAASARLVLGSVVEEELLRDGLTGLPNRALLLTRLGDALDRHRLGKAHGFALLFISLDRLRLIGDSLGATVADEFLIAVAHYLGSRLRPGDTAARLGGKNFAILLDETSDAAEAIRFAERLQNELAAGFNVDGHPLFSSASVGVALSRPDYADPADILRDAETAAHNAARRGGACQEVFAADMRERVVALLDMETQLRQAVTRGDEFRVYYQPIVALPTGELAGFEALVRMLRTDGTLVPPGEFIPLTEETGLIVSIGRWVLSEACRQMQDWHQRFPECAAGKISVNLAGRQFAQPDLLEQIRAVLAETGLDAGSLKLEVTETVLMEHAEAAAAVLAKLRALGIELLMDDFGTGYSSLSYLHRFPLDTLKVDASFVRRMDADRTADDIVQTIVTLARTLDMSVIAEGVENAAQLARLRALGVDYGQGYYFGQPLDAESAEQMIRSAPRW</sequence>
<dbReference type="Gene3D" id="3.30.70.270">
    <property type="match status" value="1"/>
</dbReference>
<feature type="transmembrane region" description="Helical" evidence="6">
    <location>
        <begin position="391"/>
        <end position="414"/>
    </location>
</feature>
<dbReference type="PROSITE" id="PS50883">
    <property type="entry name" value="EAL"/>
    <property type="match status" value="1"/>
</dbReference>
<evidence type="ECO:0000256" key="2">
    <source>
        <dbReference type="ARBA" id="ARBA00006434"/>
    </source>
</evidence>
<protein>
    <submittedName>
        <fullName evidence="9">EAL domain-containing protein</fullName>
    </submittedName>
</protein>
<dbReference type="InterPro" id="IPR029787">
    <property type="entry name" value="Nucleotide_cyclase"/>
</dbReference>
<gene>
    <name evidence="9" type="ORF">U5817_13155</name>
</gene>
<accession>A0ABZ1AE73</accession>
<feature type="transmembrane region" description="Helical" evidence="6">
    <location>
        <begin position="194"/>
        <end position="221"/>
    </location>
</feature>
<dbReference type="NCBIfam" id="TIGR00254">
    <property type="entry name" value="GGDEF"/>
    <property type="match status" value="1"/>
</dbReference>
<feature type="transmembrane region" description="Helical" evidence="6">
    <location>
        <begin position="339"/>
        <end position="370"/>
    </location>
</feature>
<dbReference type="RefSeq" id="WP_407277608.1">
    <property type="nucleotide sequence ID" value="NZ_CP141259.1"/>
</dbReference>
<evidence type="ECO:0000313" key="10">
    <source>
        <dbReference type="Proteomes" id="UP001626593"/>
    </source>
</evidence>
<feature type="transmembrane region" description="Helical" evidence="6">
    <location>
        <begin position="6"/>
        <end position="24"/>
    </location>
</feature>
<dbReference type="PANTHER" id="PTHR33121:SF70">
    <property type="entry name" value="SIGNALING PROTEIN YKOW"/>
    <property type="match status" value="1"/>
</dbReference>
<comment type="similarity">
    <text evidence="2">Belongs to the sodium:solute symporter (SSF) (TC 2.A.21) family.</text>
</comment>
<feature type="transmembrane region" description="Helical" evidence="6">
    <location>
        <begin position="292"/>
        <end position="319"/>
    </location>
</feature>
<feature type="transmembrane region" description="Helical" evidence="6">
    <location>
        <begin position="454"/>
        <end position="476"/>
    </location>
</feature>
<feature type="transmembrane region" description="Helical" evidence="6">
    <location>
        <begin position="36"/>
        <end position="55"/>
    </location>
</feature>
<comment type="subcellular location">
    <subcellularLocation>
        <location evidence="1">Membrane</location>
        <topology evidence="1">Multi-pass membrane protein</topology>
    </subcellularLocation>
</comment>